<keyword evidence="1" id="KW-0378">Hydrolase</keyword>
<reference evidence="5 6" key="1">
    <citation type="journal article" date="2021" name="Sci. Rep.">
        <title>Genome sequencing of the multicellular alga Astrephomene provides insights into convergent evolution of germ-soma differentiation.</title>
        <authorList>
            <person name="Yamashita S."/>
            <person name="Yamamoto K."/>
            <person name="Matsuzaki R."/>
            <person name="Suzuki S."/>
            <person name="Yamaguchi H."/>
            <person name="Hirooka S."/>
            <person name="Minakuchi Y."/>
            <person name="Miyagishima S."/>
            <person name="Kawachi M."/>
            <person name="Toyoda A."/>
            <person name="Nozaki H."/>
        </authorList>
    </citation>
    <scope>NUCLEOTIDE SEQUENCE [LARGE SCALE GENOMIC DNA]</scope>
    <source>
        <strain evidence="5 6">NIES-4017</strain>
    </source>
</reference>
<dbReference type="Gene3D" id="3.20.20.80">
    <property type="entry name" value="Glycosidases"/>
    <property type="match status" value="1"/>
</dbReference>
<evidence type="ECO:0000256" key="2">
    <source>
        <dbReference type="ARBA" id="ARBA00023295"/>
    </source>
</evidence>
<evidence type="ECO:0000256" key="3">
    <source>
        <dbReference type="SAM" id="MobiDB-lite"/>
    </source>
</evidence>
<dbReference type="InterPro" id="IPR017853">
    <property type="entry name" value="GH"/>
</dbReference>
<protein>
    <recommendedName>
        <fullName evidence="4">Glycoside hydrolase family 42 N-terminal domain-containing protein</fullName>
    </recommendedName>
</protein>
<evidence type="ECO:0000313" key="5">
    <source>
        <dbReference type="EMBL" id="GFR46704.1"/>
    </source>
</evidence>
<comment type="caution">
    <text evidence="5">The sequence shown here is derived from an EMBL/GenBank/DDBJ whole genome shotgun (WGS) entry which is preliminary data.</text>
</comment>
<dbReference type="Pfam" id="PF02449">
    <property type="entry name" value="Glyco_hydro_42"/>
    <property type="match status" value="1"/>
</dbReference>
<evidence type="ECO:0000313" key="6">
    <source>
        <dbReference type="Proteomes" id="UP001054857"/>
    </source>
</evidence>
<evidence type="ECO:0000259" key="4">
    <source>
        <dbReference type="Pfam" id="PF02449"/>
    </source>
</evidence>
<gene>
    <name evidence="5" type="ORF">Agub_g8324</name>
</gene>
<keyword evidence="6" id="KW-1185">Reference proteome</keyword>
<keyword evidence="2" id="KW-0326">Glycosidase</keyword>
<dbReference type="GO" id="GO:0004565">
    <property type="term" value="F:beta-galactosidase activity"/>
    <property type="evidence" value="ECO:0007669"/>
    <property type="project" value="InterPro"/>
</dbReference>
<evidence type="ECO:0000256" key="1">
    <source>
        <dbReference type="ARBA" id="ARBA00022801"/>
    </source>
</evidence>
<dbReference type="AlphaFoldDB" id="A0AAD3DT78"/>
<sequence>MRLPSTRRRSPAGSSNSCTIKLAPWAAVLCVLTTACLLIAVLHSSSSNASTWRPSRRLQALSLLPQRNVHSRAFNGHHDAGERIASLYHAELAEYFKATLKPNATSADKLLATLKDLEDMGITTVALSTPWDWFNPEHGRLRFDYLSWMTGRVCQTTRMKVALILDMARAPSWVFDKWPNAKAVDSHGRQYPLLSWFHVEANQVALQVLGDVVSHLVAAQPGCVTSVQPVYNNEYEAKYTQEHDCFQDYSPPAIAAFREWVRGRRQQLPDLNARWGSSFASWDQVMPPALEAGSFLGVDATPRYWDFLKFRELYGASVLNRACATVRSAGVKCFHLIPNLFSALNAVYGVGMFKHIAASQDLDFIVLGSNFRSSYGTRMDATKIRLDVAAARSYGKPVYFQATVDPAALATANSNDSNAVQASTDLIAASFHAAWRGGAEGLGLVNWLGAHLQQQQQQQNAASPQSTTSSSSSSSSSSVAGAGAAASSSSLLAAAAGAMKAVEDPKAAAAAAAAAAGGSGCRLLASSRELVGVFLHLDSISALHGLQWGWARKDPVHDFVQDLAETYAGSCEADVAVFLELDRLLTALPVLDRVVFVEPVVLYGRAELETYALVKAAIQEMQHEVLQLPLNQTNGVQLTVLQHL</sequence>
<dbReference type="InterPro" id="IPR003476">
    <property type="entry name" value="Glyco_hydro_42"/>
</dbReference>
<dbReference type="InterPro" id="IPR013529">
    <property type="entry name" value="Glyco_hydro_42_N"/>
</dbReference>
<dbReference type="GO" id="GO:0005975">
    <property type="term" value="P:carbohydrate metabolic process"/>
    <property type="evidence" value="ECO:0007669"/>
    <property type="project" value="InterPro"/>
</dbReference>
<dbReference type="SUPFAM" id="SSF51445">
    <property type="entry name" value="(Trans)glycosidases"/>
    <property type="match status" value="1"/>
</dbReference>
<dbReference type="PANTHER" id="PTHR36447">
    <property type="entry name" value="BETA-GALACTOSIDASE GANA"/>
    <property type="match status" value="1"/>
</dbReference>
<accession>A0AAD3DT78</accession>
<feature type="domain" description="Glycoside hydrolase family 42 N-terminal" evidence="4">
    <location>
        <begin position="102"/>
        <end position="411"/>
    </location>
</feature>
<dbReference type="EMBL" id="BMAR01000015">
    <property type="protein sequence ID" value="GFR46704.1"/>
    <property type="molecule type" value="Genomic_DNA"/>
</dbReference>
<dbReference type="Proteomes" id="UP001054857">
    <property type="component" value="Unassembled WGS sequence"/>
</dbReference>
<proteinExistence type="predicted"/>
<name>A0AAD3DT78_9CHLO</name>
<feature type="region of interest" description="Disordered" evidence="3">
    <location>
        <begin position="455"/>
        <end position="477"/>
    </location>
</feature>
<dbReference type="GO" id="GO:0009341">
    <property type="term" value="C:beta-galactosidase complex"/>
    <property type="evidence" value="ECO:0007669"/>
    <property type="project" value="InterPro"/>
</dbReference>
<dbReference type="PANTHER" id="PTHR36447:SF1">
    <property type="entry name" value="BETA-GALACTOSIDASE GANA"/>
    <property type="match status" value="1"/>
</dbReference>
<organism evidence="5 6">
    <name type="scientific">Astrephomene gubernaculifera</name>
    <dbReference type="NCBI Taxonomy" id="47775"/>
    <lineage>
        <taxon>Eukaryota</taxon>
        <taxon>Viridiplantae</taxon>
        <taxon>Chlorophyta</taxon>
        <taxon>core chlorophytes</taxon>
        <taxon>Chlorophyceae</taxon>
        <taxon>CS clade</taxon>
        <taxon>Chlamydomonadales</taxon>
        <taxon>Astrephomenaceae</taxon>
        <taxon>Astrephomene</taxon>
    </lineage>
</organism>